<dbReference type="RefSeq" id="WP_077834099.1">
    <property type="nucleotide sequence ID" value="NZ_CP096983.1"/>
</dbReference>
<dbReference type="KEGG" id="crw:CROST_012450"/>
<dbReference type="Gene3D" id="3.20.20.70">
    <property type="entry name" value="Aldolase class I"/>
    <property type="match status" value="1"/>
</dbReference>
<dbReference type="PANTHER" id="PTHR35882">
    <property type="entry name" value="PELA"/>
    <property type="match status" value="1"/>
</dbReference>
<name>A0A1S8LIN0_9CLOT</name>
<dbReference type="Proteomes" id="UP000190951">
    <property type="component" value="Chromosome"/>
</dbReference>
<reference evidence="1 2" key="1">
    <citation type="submission" date="2022-04" db="EMBL/GenBank/DDBJ databases">
        <title>Genome sequence of C. roseum typestrain.</title>
        <authorList>
            <person name="Poehlein A."/>
            <person name="Schoch T."/>
            <person name="Duerre P."/>
            <person name="Daniel R."/>
        </authorList>
    </citation>
    <scope>NUCLEOTIDE SEQUENCE [LARGE SCALE GENOMIC DNA]</scope>
    <source>
        <strain evidence="1 2">DSM 7320</strain>
    </source>
</reference>
<evidence type="ECO:0000313" key="1">
    <source>
        <dbReference type="EMBL" id="URZ10535.1"/>
    </source>
</evidence>
<gene>
    <name evidence="1" type="ORF">CROST_012450</name>
</gene>
<dbReference type="SUPFAM" id="SSF51445">
    <property type="entry name" value="(Trans)glycosidases"/>
    <property type="match status" value="1"/>
</dbReference>
<organism evidence="1 2">
    <name type="scientific">Clostridium felsineum</name>
    <dbReference type="NCBI Taxonomy" id="36839"/>
    <lineage>
        <taxon>Bacteria</taxon>
        <taxon>Bacillati</taxon>
        <taxon>Bacillota</taxon>
        <taxon>Clostridia</taxon>
        <taxon>Eubacteriales</taxon>
        <taxon>Clostridiaceae</taxon>
        <taxon>Clostridium</taxon>
    </lineage>
</organism>
<dbReference type="AlphaFoldDB" id="A0A1S8LIN0"/>
<evidence type="ECO:0000313" key="2">
    <source>
        <dbReference type="Proteomes" id="UP000190951"/>
    </source>
</evidence>
<sequence>MKKKIIIALILFLTIILIPLTNLKRSEENRNTMSYGVFTGLPSKDINKLLSYKEVVIDASFYSKSQIDFLHKHGIKVYSYLNIGSLETFRSYYSNFKNLTLDNYEHWSDEKWLDVSNPLWIDYAVNTLGSELKHKDIDGFFLDNLDVYSKYRNDNTFNGLISIIKGLKAKYSLPVIANGGFDFFKAVENKGISIKSLVCGITVESVYTSIDFNNNNKFTINPISNRDTYINYLKSLKAKGIDIYIVEYSKDNSLNKAIESYYSNLGFKVYISSSINLN</sequence>
<dbReference type="PANTHER" id="PTHR35882:SF2">
    <property type="entry name" value="PELA"/>
    <property type="match status" value="1"/>
</dbReference>
<proteinExistence type="predicted"/>
<protein>
    <submittedName>
        <fullName evidence="1">Uncharacterized protein</fullName>
    </submittedName>
</protein>
<keyword evidence="2" id="KW-1185">Reference proteome</keyword>
<dbReference type="InterPro" id="IPR013785">
    <property type="entry name" value="Aldolase_TIM"/>
</dbReference>
<dbReference type="InterPro" id="IPR017853">
    <property type="entry name" value="GH"/>
</dbReference>
<dbReference type="InterPro" id="IPR004352">
    <property type="entry name" value="GH114_TIM-barrel"/>
</dbReference>
<dbReference type="Pfam" id="PF03537">
    <property type="entry name" value="Glyco_hydro_114"/>
    <property type="match status" value="1"/>
</dbReference>
<dbReference type="EMBL" id="CP096983">
    <property type="protein sequence ID" value="URZ10535.1"/>
    <property type="molecule type" value="Genomic_DNA"/>
</dbReference>
<dbReference type="STRING" id="84029.CROST_07430"/>
<accession>A0A1S8LIN0</accession>